<organism evidence="1">
    <name type="scientific">Nicotiana tabacum</name>
    <name type="common">Common tobacco</name>
    <dbReference type="NCBI Taxonomy" id="4097"/>
    <lineage>
        <taxon>Eukaryota</taxon>
        <taxon>Viridiplantae</taxon>
        <taxon>Streptophyta</taxon>
        <taxon>Embryophyta</taxon>
        <taxon>Tracheophyta</taxon>
        <taxon>Spermatophyta</taxon>
        <taxon>Magnoliopsida</taxon>
        <taxon>eudicotyledons</taxon>
        <taxon>Gunneridae</taxon>
        <taxon>Pentapetalae</taxon>
        <taxon>asterids</taxon>
        <taxon>lamiids</taxon>
        <taxon>Solanales</taxon>
        <taxon>Solanaceae</taxon>
        <taxon>Nicotianoideae</taxon>
        <taxon>Nicotianeae</taxon>
        <taxon>Nicotiana</taxon>
    </lineage>
</organism>
<dbReference type="PANTHER" id="PTHR11439:SF498">
    <property type="entry name" value="DNAK FAMILY PROTEIN"/>
    <property type="match status" value="1"/>
</dbReference>
<dbReference type="AlphaFoldDB" id="A0A1S4CH25"/>
<dbReference type="KEGG" id="nta:107818742"/>
<dbReference type="SUPFAM" id="SSF56672">
    <property type="entry name" value="DNA/RNA polymerases"/>
    <property type="match status" value="1"/>
</dbReference>
<protein>
    <submittedName>
        <fullName evidence="1">Uncharacterized mitochondrial protein AtMg00810-like</fullName>
    </submittedName>
</protein>
<dbReference type="PANTHER" id="PTHR11439">
    <property type="entry name" value="GAG-POL-RELATED RETROTRANSPOSON"/>
    <property type="match status" value="1"/>
</dbReference>
<name>A0A1S4CH25_TOBAC</name>
<dbReference type="RefSeq" id="XP_016500279.1">
    <property type="nucleotide sequence ID" value="XM_016644793.1"/>
</dbReference>
<evidence type="ECO:0000313" key="1">
    <source>
        <dbReference type="RefSeq" id="XP_016500279.1"/>
    </source>
</evidence>
<dbReference type="STRING" id="4097.A0A1S4CH25"/>
<sequence length="225" mass="25517">MEIIREPQGFIINQRKFTLELLEEFGFSGVVVSSPLDPSSKLHLDLSPPLADPAIYRRLIGKLNYLTNTRPDICFVVFTLSQYMQKPQMLHLSAGMLVLRYLNTDPAQSILLSANPSLDLLAFCDADWAACKTSRRSVSGFFITLGALQSHGNRKEITWLVRLLTDLSAPSTLPVTVHSDSQAAIYIARNPIFHERTKHVERDFHFVWQQYLSRLITLSFLPSKL</sequence>
<proteinExistence type="predicted"/>
<dbReference type="OrthoDB" id="851134at2759"/>
<dbReference type="CDD" id="cd09272">
    <property type="entry name" value="RNase_HI_RT_Ty1"/>
    <property type="match status" value="1"/>
</dbReference>
<dbReference type="PaxDb" id="4097-A0A1S4CH25"/>
<reference evidence="1" key="1">
    <citation type="submission" date="2025-08" db="UniProtKB">
        <authorList>
            <consortium name="RefSeq"/>
        </authorList>
    </citation>
    <scope>IDENTIFICATION</scope>
</reference>
<dbReference type="InterPro" id="IPR043502">
    <property type="entry name" value="DNA/RNA_pol_sf"/>
</dbReference>
<accession>A0A1S4CH25</accession>
<gene>
    <name evidence="1" type="primary">LOC107818742</name>
</gene>